<gene>
    <name evidence="2" type="ORF">BD410DRAFT_783624</name>
</gene>
<sequence>MRSFFNFLGVGTTAYQKEAPRRHAEPHSLSQTNRRLRRVSDTGYTRMINDQILPVVVIRCSPPPSYGIRTAHCQLLVLMTGIAAPKA</sequence>
<organism evidence="2 3">
    <name type="scientific">Rickenella mellea</name>
    <dbReference type="NCBI Taxonomy" id="50990"/>
    <lineage>
        <taxon>Eukaryota</taxon>
        <taxon>Fungi</taxon>
        <taxon>Dikarya</taxon>
        <taxon>Basidiomycota</taxon>
        <taxon>Agaricomycotina</taxon>
        <taxon>Agaricomycetes</taxon>
        <taxon>Hymenochaetales</taxon>
        <taxon>Rickenellaceae</taxon>
        <taxon>Rickenella</taxon>
    </lineage>
</organism>
<evidence type="ECO:0000313" key="2">
    <source>
        <dbReference type="EMBL" id="TDL26560.1"/>
    </source>
</evidence>
<feature type="region of interest" description="Disordered" evidence="1">
    <location>
        <begin position="16"/>
        <end position="36"/>
    </location>
</feature>
<dbReference type="Proteomes" id="UP000294933">
    <property type="component" value="Unassembled WGS sequence"/>
</dbReference>
<name>A0A4Y7QI59_9AGAM</name>
<proteinExistence type="predicted"/>
<dbReference type="VEuPathDB" id="FungiDB:BD410DRAFT_783624"/>
<evidence type="ECO:0000256" key="1">
    <source>
        <dbReference type="SAM" id="MobiDB-lite"/>
    </source>
</evidence>
<reference evidence="2 3" key="1">
    <citation type="submission" date="2018-06" db="EMBL/GenBank/DDBJ databases">
        <title>A transcriptomic atlas of mushroom development highlights an independent origin of complex multicellularity.</title>
        <authorList>
            <consortium name="DOE Joint Genome Institute"/>
            <person name="Krizsan K."/>
            <person name="Almasi E."/>
            <person name="Merenyi Z."/>
            <person name="Sahu N."/>
            <person name="Viragh M."/>
            <person name="Koszo T."/>
            <person name="Mondo S."/>
            <person name="Kiss B."/>
            <person name="Balint B."/>
            <person name="Kues U."/>
            <person name="Barry K."/>
            <person name="Hegedus J.C."/>
            <person name="Henrissat B."/>
            <person name="Johnson J."/>
            <person name="Lipzen A."/>
            <person name="Ohm R."/>
            <person name="Nagy I."/>
            <person name="Pangilinan J."/>
            <person name="Yan J."/>
            <person name="Xiong Y."/>
            <person name="Grigoriev I.V."/>
            <person name="Hibbett D.S."/>
            <person name="Nagy L.G."/>
        </authorList>
    </citation>
    <scope>NUCLEOTIDE SEQUENCE [LARGE SCALE GENOMIC DNA]</scope>
    <source>
        <strain evidence="2 3">SZMC22713</strain>
    </source>
</reference>
<keyword evidence="3" id="KW-1185">Reference proteome</keyword>
<evidence type="ECO:0000313" key="3">
    <source>
        <dbReference type="Proteomes" id="UP000294933"/>
    </source>
</evidence>
<dbReference type="EMBL" id="ML170161">
    <property type="protein sequence ID" value="TDL26560.1"/>
    <property type="molecule type" value="Genomic_DNA"/>
</dbReference>
<protein>
    <submittedName>
        <fullName evidence="2">Uncharacterized protein</fullName>
    </submittedName>
</protein>
<dbReference type="AlphaFoldDB" id="A0A4Y7QI59"/>
<accession>A0A4Y7QI59</accession>